<organism evidence="2 3">
    <name type="scientific">Stephania yunnanensis</name>
    <dbReference type="NCBI Taxonomy" id="152371"/>
    <lineage>
        <taxon>Eukaryota</taxon>
        <taxon>Viridiplantae</taxon>
        <taxon>Streptophyta</taxon>
        <taxon>Embryophyta</taxon>
        <taxon>Tracheophyta</taxon>
        <taxon>Spermatophyta</taxon>
        <taxon>Magnoliopsida</taxon>
        <taxon>Ranunculales</taxon>
        <taxon>Menispermaceae</taxon>
        <taxon>Menispermoideae</taxon>
        <taxon>Cissampelideae</taxon>
        <taxon>Stephania</taxon>
    </lineage>
</organism>
<dbReference type="InterPro" id="IPR003676">
    <property type="entry name" value="SAUR_fam"/>
</dbReference>
<dbReference type="GO" id="GO:0009733">
    <property type="term" value="P:response to auxin"/>
    <property type="evidence" value="ECO:0007669"/>
    <property type="project" value="InterPro"/>
</dbReference>
<protein>
    <recommendedName>
        <fullName evidence="4">Small auxin up regulated protein</fullName>
    </recommendedName>
</protein>
<name>A0AAP0L4Z8_9MAGN</name>
<reference evidence="2 3" key="1">
    <citation type="submission" date="2024-01" db="EMBL/GenBank/DDBJ databases">
        <title>Genome assemblies of Stephania.</title>
        <authorList>
            <person name="Yang L."/>
        </authorList>
    </citation>
    <scope>NUCLEOTIDE SEQUENCE [LARGE SCALE GENOMIC DNA]</scope>
    <source>
        <strain evidence="2">YNDBR</strain>
        <tissue evidence="2">Leaf</tissue>
    </source>
</reference>
<proteinExistence type="inferred from homology"/>
<dbReference type="Proteomes" id="UP001420932">
    <property type="component" value="Unassembled WGS sequence"/>
</dbReference>
<evidence type="ECO:0000313" key="3">
    <source>
        <dbReference type="Proteomes" id="UP001420932"/>
    </source>
</evidence>
<gene>
    <name evidence="2" type="ORF">Syun_005555</name>
</gene>
<evidence type="ECO:0000313" key="2">
    <source>
        <dbReference type="EMBL" id="KAK9164653.1"/>
    </source>
</evidence>
<sequence length="134" mass="14922">MAVIKPKRLMEMARKWRKAAAIGRRRISLMQSSNVEVLGGNKSSDSIAEKGHFVVYTIDNVRFVIPLKFLSSDIFRELLRMSEEEFGLPGSGPITLPCDAVFLKYVVSGRCGSSLCSSFYAPEMMKQGLIIQVS</sequence>
<comment type="caution">
    <text evidence="2">The sequence shown here is derived from an EMBL/GenBank/DDBJ whole genome shotgun (WGS) entry which is preliminary data.</text>
</comment>
<keyword evidence="3" id="KW-1185">Reference proteome</keyword>
<dbReference type="AlphaFoldDB" id="A0AAP0L4Z8"/>
<evidence type="ECO:0008006" key="4">
    <source>
        <dbReference type="Google" id="ProtNLM"/>
    </source>
</evidence>
<evidence type="ECO:0000256" key="1">
    <source>
        <dbReference type="ARBA" id="ARBA00006974"/>
    </source>
</evidence>
<comment type="similarity">
    <text evidence="1">Belongs to the ARG7 family.</text>
</comment>
<accession>A0AAP0L4Z8</accession>
<dbReference type="Pfam" id="PF02519">
    <property type="entry name" value="Auxin_inducible"/>
    <property type="match status" value="1"/>
</dbReference>
<dbReference type="EMBL" id="JBBNAF010000002">
    <property type="protein sequence ID" value="KAK9164653.1"/>
    <property type="molecule type" value="Genomic_DNA"/>
</dbReference>
<dbReference type="PANTHER" id="PTHR31175">
    <property type="entry name" value="AUXIN-RESPONSIVE FAMILY PROTEIN"/>
    <property type="match status" value="1"/>
</dbReference>